<keyword evidence="1" id="KW-0472">Membrane</keyword>
<comment type="caution">
    <text evidence="2">The sequence shown here is derived from an EMBL/GenBank/DDBJ whole genome shotgun (WGS) entry which is preliminary data.</text>
</comment>
<keyword evidence="3" id="KW-1185">Reference proteome</keyword>
<dbReference type="Proteomes" id="UP000600139">
    <property type="component" value="Unassembled WGS sequence"/>
</dbReference>
<feature type="transmembrane region" description="Helical" evidence="1">
    <location>
        <begin position="72"/>
        <end position="88"/>
    </location>
</feature>
<feature type="transmembrane region" description="Helical" evidence="1">
    <location>
        <begin position="36"/>
        <end position="60"/>
    </location>
</feature>
<reference evidence="2" key="1">
    <citation type="submission" date="2021-01" db="EMBL/GenBank/DDBJ databases">
        <title>Modified the classification status of verrucomicrobia.</title>
        <authorList>
            <person name="Feng X."/>
        </authorList>
    </citation>
    <scope>NUCLEOTIDE SEQUENCE</scope>
    <source>
        <strain evidence="2">JCM 18052</strain>
    </source>
</reference>
<evidence type="ECO:0000313" key="2">
    <source>
        <dbReference type="EMBL" id="MBK1814874.1"/>
    </source>
</evidence>
<dbReference type="AlphaFoldDB" id="A0A934R174"/>
<dbReference type="RefSeq" id="WP_200349822.1">
    <property type="nucleotide sequence ID" value="NZ_BAABHZ010000010.1"/>
</dbReference>
<dbReference type="Pfam" id="PF20221">
    <property type="entry name" value="DUF6580"/>
    <property type="match status" value="1"/>
</dbReference>
<feature type="transmembrane region" description="Helical" evidence="1">
    <location>
        <begin position="146"/>
        <end position="167"/>
    </location>
</feature>
<protein>
    <submittedName>
        <fullName evidence="2">Uncharacterized protein</fullName>
    </submittedName>
</protein>
<name>A0A934R174_9BACT</name>
<dbReference type="InterPro" id="IPR046487">
    <property type="entry name" value="DUF6580"/>
</dbReference>
<evidence type="ECO:0000256" key="1">
    <source>
        <dbReference type="SAM" id="Phobius"/>
    </source>
</evidence>
<accession>A0A934R174</accession>
<proteinExistence type="predicted"/>
<gene>
    <name evidence="2" type="ORF">JIN84_04560</name>
</gene>
<keyword evidence="1" id="KW-1133">Transmembrane helix</keyword>
<dbReference type="EMBL" id="JAENIK010000004">
    <property type="protein sequence ID" value="MBK1814874.1"/>
    <property type="molecule type" value="Genomic_DNA"/>
</dbReference>
<feature type="transmembrane region" description="Helical" evidence="1">
    <location>
        <begin position="6"/>
        <end position="24"/>
    </location>
</feature>
<keyword evidence="1" id="KW-0812">Transmembrane</keyword>
<organism evidence="2 3">
    <name type="scientific">Luteolibacter yonseiensis</name>
    <dbReference type="NCBI Taxonomy" id="1144680"/>
    <lineage>
        <taxon>Bacteria</taxon>
        <taxon>Pseudomonadati</taxon>
        <taxon>Verrucomicrobiota</taxon>
        <taxon>Verrucomicrobiia</taxon>
        <taxon>Verrucomicrobiales</taxon>
        <taxon>Verrucomicrobiaceae</taxon>
        <taxon>Luteolibacter</taxon>
    </lineage>
</organism>
<evidence type="ECO:0000313" key="3">
    <source>
        <dbReference type="Proteomes" id="UP000600139"/>
    </source>
</evidence>
<feature type="transmembrane region" description="Helical" evidence="1">
    <location>
        <begin position="100"/>
        <end position="121"/>
    </location>
</feature>
<sequence length="187" mass="20084">MQRYLPLGLIVGLLIAFRLLGSALPESQPNFQPLAALFFCGAMLASGWRGFAIPFGIWAVTYFFAKGPVTDLPIFATTLLAYVAVFFMGKALSGQSFPKLLAGSLASAVIFHLITNGAAWIGDPMYEKSLTGLWQSLWTGPTGSTIPSWVFLRNFAAANVLFTAIFIGAQLRLPKPKVAAAQPVLAK</sequence>